<name>A0A1G7CB31_9ACTN</name>
<dbReference type="InterPro" id="IPR021878">
    <property type="entry name" value="TgpA_N"/>
</dbReference>
<feature type="transmembrane region" description="Helical" evidence="2">
    <location>
        <begin position="186"/>
        <end position="207"/>
    </location>
</feature>
<dbReference type="AlphaFoldDB" id="A0A1G7CB31"/>
<dbReference type="RefSeq" id="WP_091040001.1">
    <property type="nucleotide sequence ID" value="NZ_FNAD01000019.1"/>
</dbReference>
<keyword evidence="5" id="KW-1185">Reference proteome</keyword>
<feature type="transmembrane region" description="Helical" evidence="2">
    <location>
        <begin position="163"/>
        <end position="180"/>
    </location>
</feature>
<feature type="transmembrane region" description="Helical" evidence="2">
    <location>
        <begin position="603"/>
        <end position="620"/>
    </location>
</feature>
<feature type="compositionally biased region" description="Acidic residues" evidence="1">
    <location>
        <begin position="553"/>
        <end position="564"/>
    </location>
</feature>
<evidence type="ECO:0000313" key="4">
    <source>
        <dbReference type="EMBL" id="SDE35605.1"/>
    </source>
</evidence>
<evidence type="ECO:0000256" key="2">
    <source>
        <dbReference type="SAM" id="Phobius"/>
    </source>
</evidence>
<dbReference type="OrthoDB" id="9804023at2"/>
<sequence>MNETLPPPLIERTPPAPRRARRARYRLRVATVAVCLTLMCALAGAVAGRIYHGQLLALLVVGAAFAAFAIGFALRNRPAFLAPSASATGLAAYLLGAIVLTSDGADPLGTEIVDALVNAVPRTLTALIPVEPAPDTVVVPVFLSWLAATLACEFAIRYGRTLLGCLPPTLLYAAGLYLVGPNAAPGTLYAVAFCVLAAAALAVTAAPPERRPDRDAQVDGPAPSRTPALIGAVVTTTVLVAAVAVLGPAVARLVTTSPGDPREFVEPPQLTDIDLNPLVRIAEWAKYPDQELFIADTSADAWMRLAVLTEYDGTTWQATGDFRTAGTVIPGAGEADYSADVEIIELGGKLVPAAADPATVTDLPIAVNLYTRCLLTPDGLATGSKFHVDSALVHTDPAAAETARADLSDAATVAVPMGTPEIMATIADYINTEYDTPYAKAQGLADFLGQHYAFDPEAPSGHDLPALGFFLASPVDAGGQRGTSEHFAAAYAVIARLIGLPSRVVVGFDVPEGASTVTAAQGLAWPEIAFDGVGWVRFDPMPAAGAVPVPPEDTLEQMEEETPSPEEASGGGGEAEDFNDEALEQDGDFNDEAGQEDSGLPVWVWYAAAALLLACVPLALKARRALRRRRRLSRGSPAERVAGAWAEVLSEAARAGVKVPGHANAEEAAARLAVLAADIGVLPRLVNAAAFAPGAVAEEDARAAAQVAEAYPRSVRHQVKRWKRFLT</sequence>
<organism evidence="4 5">
    <name type="scientific">Glycomyces harbinensis</name>
    <dbReference type="NCBI Taxonomy" id="58114"/>
    <lineage>
        <taxon>Bacteria</taxon>
        <taxon>Bacillati</taxon>
        <taxon>Actinomycetota</taxon>
        <taxon>Actinomycetes</taxon>
        <taxon>Glycomycetales</taxon>
        <taxon>Glycomycetaceae</taxon>
        <taxon>Glycomyces</taxon>
    </lineage>
</organism>
<feature type="region of interest" description="Disordered" evidence="1">
    <location>
        <begin position="546"/>
        <end position="578"/>
    </location>
</feature>
<dbReference type="InterPro" id="IPR002931">
    <property type="entry name" value="Transglutaminase-like"/>
</dbReference>
<dbReference type="EMBL" id="FNAD01000019">
    <property type="protein sequence ID" value="SDE35605.1"/>
    <property type="molecule type" value="Genomic_DNA"/>
</dbReference>
<keyword evidence="2" id="KW-0812">Transmembrane</keyword>
<dbReference type="Gene3D" id="3.10.620.30">
    <property type="match status" value="1"/>
</dbReference>
<feature type="transmembrane region" description="Helical" evidence="2">
    <location>
        <begin position="228"/>
        <end position="251"/>
    </location>
</feature>
<gene>
    <name evidence="4" type="ORF">SAMN05216270_11918</name>
</gene>
<dbReference type="PANTHER" id="PTHR42736:SF1">
    <property type="entry name" value="PROTEIN-GLUTAMINE GAMMA-GLUTAMYLTRANSFERASE"/>
    <property type="match status" value="1"/>
</dbReference>
<evidence type="ECO:0000313" key="5">
    <source>
        <dbReference type="Proteomes" id="UP000198949"/>
    </source>
</evidence>
<feature type="transmembrane region" description="Helical" evidence="2">
    <location>
        <begin position="80"/>
        <end position="100"/>
    </location>
</feature>
<dbReference type="Pfam" id="PF11992">
    <property type="entry name" value="TgpA_N"/>
    <property type="match status" value="1"/>
</dbReference>
<dbReference type="PANTHER" id="PTHR42736">
    <property type="entry name" value="PROTEIN-GLUTAMINE GAMMA-GLUTAMYLTRANSFERASE"/>
    <property type="match status" value="1"/>
</dbReference>
<dbReference type="Proteomes" id="UP000198949">
    <property type="component" value="Unassembled WGS sequence"/>
</dbReference>
<keyword evidence="2" id="KW-1133">Transmembrane helix</keyword>
<protein>
    <submittedName>
        <fullName evidence="4">Transglutaminase-like superfamily protein</fullName>
    </submittedName>
</protein>
<feature type="domain" description="Transglutaminase-like" evidence="3">
    <location>
        <begin position="476"/>
        <end position="542"/>
    </location>
</feature>
<dbReference type="SUPFAM" id="SSF54001">
    <property type="entry name" value="Cysteine proteinases"/>
    <property type="match status" value="1"/>
</dbReference>
<feature type="transmembrane region" description="Helical" evidence="2">
    <location>
        <begin position="137"/>
        <end position="156"/>
    </location>
</feature>
<feature type="transmembrane region" description="Helical" evidence="2">
    <location>
        <begin position="53"/>
        <end position="73"/>
    </location>
</feature>
<feature type="transmembrane region" description="Helical" evidence="2">
    <location>
        <begin position="27"/>
        <end position="47"/>
    </location>
</feature>
<dbReference type="SMART" id="SM00460">
    <property type="entry name" value="TGc"/>
    <property type="match status" value="1"/>
</dbReference>
<proteinExistence type="predicted"/>
<accession>A0A1G7CB31</accession>
<evidence type="ECO:0000256" key="1">
    <source>
        <dbReference type="SAM" id="MobiDB-lite"/>
    </source>
</evidence>
<reference evidence="5" key="1">
    <citation type="submission" date="2016-10" db="EMBL/GenBank/DDBJ databases">
        <authorList>
            <person name="Varghese N."/>
            <person name="Submissions S."/>
        </authorList>
    </citation>
    <scope>NUCLEOTIDE SEQUENCE [LARGE SCALE GENOMIC DNA]</scope>
    <source>
        <strain evidence="5">CGMCC 4.3516</strain>
    </source>
</reference>
<dbReference type="InterPro" id="IPR038765">
    <property type="entry name" value="Papain-like_cys_pep_sf"/>
</dbReference>
<dbReference type="InterPro" id="IPR052901">
    <property type="entry name" value="Bact_TGase-like"/>
</dbReference>
<keyword evidence="2" id="KW-0472">Membrane</keyword>
<dbReference type="Pfam" id="PF01841">
    <property type="entry name" value="Transglut_core"/>
    <property type="match status" value="1"/>
</dbReference>
<evidence type="ECO:0000259" key="3">
    <source>
        <dbReference type="SMART" id="SM00460"/>
    </source>
</evidence>
<dbReference type="STRING" id="58114.SAMN05216270_11918"/>